<evidence type="ECO:0000256" key="2">
    <source>
        <dbReference type="ARBA" id="ARBA00022723"/>
    </source>
</evidence>
<keyword evidence="10" id="KW-1185">Reference proteome</keyword>
<sequence>MVGSSKIEFQREITPENDRQSEVQAFDETKAGVKGIFDAGITKIPRIFVLEQQQQQQEFGTEPISGISQDRIPVIDLQGQREEVIAKVSSASAEWGFFQIVNHGIPASILDNMIKGVRQFHEQDTEGKKPYYTRDTTKKMSYNSNFDLHQAQEASWRDSIYVVMAPDPPEPEELPEVCRDVIIEYAEFMMRLAHIMFELLSEALGLKPDHLKNIDCAKGLFILGHYYPPCPEPECTMGLRDHTDSGFLTILLQDQIGGLQVLHEDQWIDVPFLPGALIVNIADLLQASISCMNHQPCSICITFAMI</sequence>
<dbReference type="GO" id="GO:0046872">
    <property type="term" value="F:metal ion binding"/>
    <property type="evidence" value="ECO:0007669"/>
    <property type="project" value="UniProtKB-KW"/>
</dbReference>
<dbReference type="InterPro" id="IPR027443">
    <property type="entry name" value="IPNS-like_sf"/>
</dbReference>
<dbReference type="GO" id="GO:0002238">
    <property type="term" value="P:response to molecule of fungal origin"/>
    <property type="evidence" value="ECO:0007669"/>
    <property type="project" value="UniProtKB-ARBA"/>
</dbReference>
<keyword evidence="5 6" id="KW-0408">Iron</keyword>
<protein>
    <recommendedName>
        <fullName evidence="8">Fe2OG dioxygenase domain-containing protein</fullName>
    </recommendedName>
</protein>
<gene>
    <name evidence="9" type="ORF">GSCOC_T00026274001</name>
</gene>
<dbReference type="PANTHER" id="PTHR10209:SF859">
    <property type="entry name" value="OS03G0690500 PROTEIN"/>
    <property type="match status" value="1"/>
</dbReference>
<evidence type="ECO:0000313" key="9">
    <source>
        <dbReference type="EMBL" id="CDO99206.1"/>
    </source>
</evidence>
<dbReference type="Gene3D" id="2.60.120.330">
    <property type="entry name" value="B-lactam Antibiotic, Isopenicillin N Synthase, Chain"/>
    <property type="match status" value="1"/>
</dbReference>
<evidence type="ECO:0000256" key="5">
    <source>
        <dbReference type="ARBA" id="ARBA00023004"/>
    </source>
</evidence>
<dbReference type="GO" id="GO:0009805">
    <property type="term" value="P:coumarin biosynthetic process"/>
    <property type="evidence" value="ECO:0007669"/>
    <property type="project" value="UniProtKB-ARBA"/>
</dbReference>
<dbReference type="PRINTS" id="PR00682">
    <property type="entry name" value="IPNSYNTHASE"/>
</dbReference>
<comment type="similarity">
    <text evidence="1 6">Belongs to the iron/ascorbate-dependent oxidoreductase family.</text>
</comment>
<dbReference type="InterPro" id="IPR005123">
    <property type="entry name" value="Oxoglu/Fe-dep_dioxygenase_dom"/>
</dbReference>
<dbReference type="Proteomes" id="UP000295252">
    <property type="component" value="Chromosome V"/>
</dbReference>
<evidence type="ECO:0000256" key="1">
    <source>
        <dbReference type="ARBA" id="ARBA00008056"/>
    </source>
</evidence>
<evidence type="ECO:0000313" key="10">
    <source>
        <dbReference type="Proteomes" id="UP000295252"/>
    </source>
</evidence>
<reference evidence="10" key="1">
    <citation type="journal article" date="2014" name="Science">
        <title>The coffee genome provides insight into the convergent evolution of caffeine biosynthesis.</title>
        <authorList>
            <person name="Denoeud F."/>
            <person name="Carretero-Paulet L."/>
            <person name="Dereeper A."/>
            <person name="Droc G."/>
            <person name="Guyot R."/>
            <person name="Pietrella M."/>
            <person name="Zheng C."/>
            <person name="Alberti A."/>
            <person name="Anthony F."/>
            <person name="Aprea G."/>
            <person name="Aury J.M."/>
            <person name="Bento P."/>
            <person name="Bernard M."/>
            <person name="Bocs S."/>
            <person name="Campa C."/>
            <person name="Cenci A."/>
            <person name="Combes M.C."/>
            <person name="Crouzillat D."/>
            <person name="Da Silva C."/>
            <person name="Daddiego L."/>
            <person name="De Bellis F."/>
            <person name="Dussert S."/>
            <person name="Garsmeur O."/>
            <person name="Gayraud T."/>
            <person name="Guignon V."/>
            <person name="Jahn K."/>
            <person name="Jamilloux V."/>
            <person name="Joet T."/>
            <person name="Labadie K."/>
            <person name="Lan T."/>
            <person name="Leclercq J."/>
            <person name="Lepelley M."/>
            <person name="Leroy T."/>
            <person name="Li L.T."/>
            <person name="Librado P."/>
            <person name="Lopez L."/>
            <person name="Munoz A."/>
            <person name="Noel B."/>
            <person name="Pallavicini A."/>
            <person name="Perrotta G."/>
            <person name="Poncet V."/>
            <person name="Pot D."/>
            <person name="Priyono X."/>
            <person name="Rigoreau M."/>
            <person name="Rouard M."/>
            <person name="Rozas J."/>
            <person name="Tranchant-Dubreuil C."/>
            <person name="VanBuren R."/>
            <person name="Zhang Q."/>
            <person name="Andrade A.C."/>
            <person name="Argout X."/>
            <person name="Bertrand B."/>
            <person name="de Kochko A."/>
            <person name="Graziosi G."/>
            <person name="Henry R.J."/>
            <person name="Jayarama X."/>
            <person name="Ming R."/>
            <person name="Nagai C."/>
            <person name="Rounsley S."/>
            <person name="Sankoff D."/>
            <person name="Giuliano G."/>
            <person name="Albert V.A."/>
            <person name="Wincker P."/>
            <person name="Lashermes P."/>
        </authorList>
    </citation>
    <scope>NUCLEOTIDE SEQUENCE [LARGE SCALE GENOMIC DNA]</scope>
    <source>
        <strain evidence="10">cv. DH200-94</strain>
    </source>
</reference>
<evidence type="ECO:0000256" key="4">
    <source>
        <dbReference type="ARBA" id="ARBA00023002"/>
    </source>
</evidence>
<dbReference type="InParanoid" id="A0A068TSL8"/>
<dbReference type="Pfam" id="PF03171">
    <property type="entry name" value="2OG-FeII_Oxy"/>
    <property type="match status" value="1"/>
</dbReference>
<evidence type="ECO:0000256" key="7">
    <source>
        <dbReference type="SAM" id="MobiDB-lite"/>
    </source>
</evidence>
<keyword evidence="4 6" id="KW-0560">Oxidoreductase</keyword>
<dbReference type="InterPro" id="IPR026992">
    <property type="entry name" value="DIOX_N"/>
</dbReference>
<dbReference type="Gramene" id="CDO99206">
    <property type="protein sequence ID" value="CDO99206"/>
    <property type="gene ID" value="GSCOC_T00026274001"/>
</dbReference>
<dbReference type="OrthoDB" id="288590at2759"/>
<keyword evidence="2 6" id="KW-0479">Metal-binding</keyword>
<feature type="compositionally biased region" description="Basic and acidic residues" evidence="7">
    <location>
        <begin position="8"/>
        <end position="21"/>
    </location>
</feature>
<dbReference type="STRING" id="49390.A0A068TSL8"/>
<proteinExistence type="inferred from homology"/>
<dbReference type="PhylomeDB" id="A0A068TSL8"/>
<dbReference type="EMBL" id="HG739087">
    <property type="protein sequence ID" value="CDO99206.1"/>
    <property type="molecule type" value="Genomic_DNA"/>
</dbReference>
<dbReference type="PANTHER" id="PTHR10209">
    <property type="entry name" value="OXIDOREDUCTASE, 2OG-FE II OXYGENASE FAMILY PROTEIN"/>
    <property type="match status" value="1"/>
</dbReference>
<feature type="domain" description="Fe2OG dioxygenase" evidence="8">
    <location>
        <begin position="218"/>
        <end position="306"/>
    </location>
</feature>
<evidence type="ECO:0000256" key="3">
    <source>
        <dbReference type="ARBA" id="ARBA00022896"/>
    </source>
</evidence>
<dbReference type="GO" id="GO:0016706">
    <property type="term" value="F:2-oxoglutarate-dependent dioxygenase activity"/>
    <property type="evidence" value="ECO:0007669"/>
    <property type="project" value="UniProtKB-ARBA"/>
</dbReference>
<evidence type="ECO:0000259" key="8">
    <source>
        <dbReference type="PROSITE" id="PS51471"/>
    </source>
</evidence>
<dbReference type="FunFam" id="2.60.120.330:FF:000005">
    <property type="entry name" value="1-aminocyclopropane-1-carboxylate oxidase homolog 1"/>
    <property type="match status" value="1"/>
</dbReference>
<dbReference type="InterPro" id="IPR044861">
    <property type="entry name" value="IPNS-like_FE2OG_OXY"/>
</dbReference>
<evidence type="ECO:0000256" key="6">
    <source>
        <dbReference type="RuleBase" id="RU003682"/>
    </source>
</evidence>
<dbReference type="OMA" id="NDIECAE"/>
<organism evidence="9 10">
    <name type="scientific">Coffea canephora</name>
    <name type="common">Robusta coffee</name>
    <dbReference type="NCBI Taxonomy" id="49390"/>
    <lineage>
        <taxon>Eukaryota</taxon>
        <taxon>Viridiplantae</taxon>
        <taxon>Streptophyta</taxon>
        <taxon>Embryophyta</taxon>
        <taxon>Tracheophyta</taxon>
        <taxon>Spermatophyta</taxon>
        <taxon>Magnoliopsida</taxon>
        <taxon>eudicotyledons</taxon>
        <taxon>Gunneridae</taxon>
        <taxon>Pentapetalae</taxon>
        <taxon>asterids</taxon>
        <taxon>lamiids</taxon>
        <taxon>Gentianales</taxon>
        <taxon>Rubiaceae</taxon>
        <taxon>Ixoroideae</taxon>
        <taxon>Gardenieae complex</taxon>
        <taxon>Bertiereae - Coffeeae clade</taxon>
        <taxon>Coffeeae</taxon>
        <taxon>Coffea</taxon>
    </lineage>
</organism>
<keyword evidence="3" id="KW-0847">Vitamin C</keyword>
<dbReference type="GO" id="GO:0031418">
    <property type="term" value="F:L-ascorbic acid binding"/>
    <property type="evidence" value="ECO:0007669"/>
    <property type="project" value="UniProtKB-KW"/>
</dbReference>
<name>A0A068TSL8_COFCA</name>
<accession>A0A068TSL8</accession>
<dbReference type="Pfam" id="PF14226">
    <property type="entry name" value="DIOX_N"/>
    <property type="match status" value="1"/>
</dbReference>
<dbReference type="PROSITE" id="PS51471">
    <property type="entry name" value="FE2OG_OXY"/>
    <property type="match status" value="1"/>
</dbReference>
<dbReference type="SUPFAM" id="SSF51197">
    <property type="entry name" value="Clavaminate synthase-like"/>
    <property type="match status" value="1"/>
</dbReference>
<feature type="region of interest" description="Disordered" evidence="7">
    <location>
        <begin position="1"/>
        <end position="21"/>
    </location>
</feature>
<dbReference type="AlphaFoldDB" id="A0A068TSL8"/>